<dbReference type="Pfam" id="PF03235">
    <property type="entry name" value="GmrSD_N"/>
    <property type="match status" value="1"/>
</dbReference>
<dbReference type="PANTHER" id="PTHR37292">
    <property type="entry name" value="VNG6097C"/>
    <property type="match status" value="1"/>
</dbReference>
<sequence length="662" mass="74711">MHVDRIERSIGKLIEEISNGEILLPEIQREYVWKPTQVAKLMDSIYRGYPFGSLLFWETDEAPETRDMFISGPEAAPTKPPLFLLDGQQRLTSLHRVFTDHPEAQVVFHVENQKFQNQSAATRRDPKWVKVSKVLDQKTSIMRLTQQLLDAKSALPDHEIEERLGRIKELRNRRFVMEVLKGFPYEEVAEIFVRVNSGGRRLGTLDLAMATLSTRWKGVLAELQSESEYWLRHGYGHIDVNFLSRALAGVVLGRGLSVWSHSKLRQTNDTDLERGWEVVKHGLRRLVPLLQSELKLTRSDPLPSMIVLIPLVVLLGERRDDTIDPETSNGIIYWLLLATIRTRYSGSTDTRLSQDIRAARQEDPVRSLLEGLNVESSRAEVTERALRGRTKESPYFFLSLLVALARDAHDWWHDAGILPDVEHAPRLEHHHVHPPSTLDDARFDKAMINDLANLVFISGQANKKINGRSPAEYFPDLSEEDLRAHLVPLDEPLRTPDGYQRFLNARRALLVDAMNSLLDRFRPSFLDELSTEGADPSAGLSLDLALYGGMRDGGRIVFTASGEGFAWVGSASMAELDNAIESARVSGIDSDVTIADESVPVEMIEDSLQISIGPFLVTGTPEEWRAVFDRELDTSQPLSLLPPIDAKQWDGKLIRFAITSTD</sequence>
<dbReference type="PANTHER" id="PTHR37292:SF2">
    <property type="entry name" value="DUF262 DOMAIN-CONTAINING PROTEIN"/>
    <property type="match status" value="1"/>
</dbReference>
<dbReference type="EMBL" id="CP157974">
    <property type="protein sequence ID" value="XBT80246.1"/>
    <property type="molecule type" value="Genomic_DNA"/>
</dbReference>
<protein>
    <submittedName>
        <fullName evidence="2">DUF262 domain-containing protein</fullName>
    </submittedName>
</protein>
<reference evidence="2" key="1">
    <citation type="submission" date="2024-06" db="EMBL/GenBank/DDBJ databases">
        <title>Micromonospora sp. strain HUAS YX12 genome sequences.</title>
        <authorList>
            <person name="Mo P."/>
        </authorList>
    </citation>
    <scope>NUCLEOTIDE SEQUENCE</scope>
    <source>
        <strain evidence="2">HUAS YX12</strain>
    </source>
</reference>
<gene>
    <name evidence="2" type="ORF">ABIH81_21690</name>
</gene>
<dbReference type="AlphaFoldDB" id="A0AAU7QVH9"/>
<evidence type="ECO:0000313" key="2">
    <source>
        <dbReference type="EMBL" id="XBT80246.1"/>
    </source>
</evidence>
<feature type="domain" description="GmrSD restriction endonucleases N-terminal" evidence="1">
    <location>
        <begin position="10"/>
        <end position="212"/>
    </location>
</feature>
<name>A0AAU7QVH9_9ACTN</name>
<dbReference type="InterPro" id="IPR004919">
    <property type="entry name" value="GmrSD_N"/>
</dbReference>
<dbReference type="RefSeq" id="WP_349876725.1">
    <property type="nucleotide sequence ID" value="NZ_CP157974.1"/>
</dbReference>
<evidence type="ECO:0000259" key="1">
    <source>
        <dbReference type="Pfam" id="PF03235"/>
    </source>
</evidence>
<accession>A0AAU7QVH9</accession>
<proteinExistence type="predicted"/>
<organism evidence="2">
    <name type="scientific">Micromonospora sp. HUAS YX12</name>
    <dbReference type="NCBI Taxonomy" id="3156396"/>
    <lineage>
        <taxon>Bacteria</taxon>
        <taxon>Bacillati</taxon>
        <taxon>Actinomycetota</taxon>
        <taxon>Actinomycetes</taxon>
        <taxon>Micromonosporales</taxon>
        <taxon>Micromonosporaceae</taxon>
        <taxon>Micromonospora</taxon>
    </lineage>
</organism>